<dbReference type="InterPro" id="IPR000601">
    <property type="entry name" value="PKD_dom"/>
</dbReference>
<dbReference type="Proteomes" id="UP001166304">
    <property type="component" value="Unassembled WGS sequence"/>
</dbReference>
<dbReference type="InterPro" id="IPR013783">
    <property type="entry name" value="Ig-like_fold"/>
</dbReference>
<evidence type="ECO:0000313" key="3">
    <source>
        <dbReference type="EMBL" id="MBV0903650.1"/>
    </source>
</evidence>
<evidence type="ECO:0000259" key="2">
    <source>
        <dbReference type="Pfam" id="PF18911"/>
    </source>
</evidence>
<protein>
    <submittedName>
        <fullName evidence="3">PKD domain-containing protein</fullName>
    </submittedName>
</protein>
<accession>A0AA41G3H5</accession>
<dbReference type="InterPro" id="IPR035986">
    <property type="entry name" value="PKD_dom_sf"/>
</dbReference>
<keyword evidence="4" id="KW-1185">Reference proteome</keyword>
<feature type="compositionally biased region" description="Basic and acidic residues" evidence="1">
    <location>
        <begin position="328"/>
        <end position="341"/>
    </location>
</feature>
<dbReference type="AlphaFoldDB" id="A0AA41G3H5"/>
<name>A0AA41G3H5_9EURY</name>
<feature type="compositionally biased region" description="Low complexity" evidence="1">
    <location>
        <begin position="352"/>
        <end position="368"/>
    </location>
</feature>
<evidence type="ECO:0000256" key="1">
    <source>
        <dbReference type="SAM" id="MobiDB-lite"/>
    </source>
</evidence>
<feature type="domain" description="PKD" evidence="2">
    <location>
        <begin position="27"/>
        <end position="117"/>
    </location>
</feature>
<dbReference type="RefSeq" id="WP_162414692.1">
    <property type="nucleotide sequence ID" value="NZ_JAHQXE010000006.1"/>
</dbReference>
<evidence type="ECO:0000313" key="4">
    <source>
        <dbReference type="Proteomes" id="UP001166304"/>
    </source>
</evidence>
<comment type="caution">
    <text evidence="3">The sequence shown here is derived from an EMBL/GenBank/DDBJ whole genome shotgun (WGS) entry which is preliminary data.</text>
</comment>
<dbReference type="CDD" id="cd00146">
    <property type="entry name" value="PKD"/>
    <property type="match status" value="1"/>
</dbReference>
<dbReference type="SUPFAM" id="SSF49299">
    <property type="entry name" value="PKD domain"/>
    <property type="match status" value="1"/>
</dbReference>
<feature type="compositionally biased region" description="Basic and acidic residues" evidence="1">
    <location>
        <begin position="293"/>
        <end position="303"/>
    </location>
</feature>
<dbReference type="Gene3D" id="2.60.40.10">
    <property type="entry name" value="Immunoglobulins"/>
    <property type="match status" value="2"/>
</dbReference>
<gene>
    <name evidence="3" type="ORF">KTS37_17845</name>
</gene>
<organism evidence="3 4">
    <name type="scientific">Haloarcula salina</name>
    <dbReference type="NCBI Taxonomy" id="1429914"/>
    <lineage>
        <taxon>Archaea</taxon>
        <taxon>Methanobacteriati</taxon>
        <taxon>Methanobacteriota</taxon>
        <taxon>Stenosarchaea group</taxon>
        <taxon>Halobacteria</taxon>
        <taxon>Halobacteriales</taxon>
        <taxon>Haloarculaceae</taxon>
        <taxon>Haloarcula</taxon>
    </lineage>
</organism>
<feature type="compositionally biased region" description="Basic and acidic residues" evidence="1">
    <location>
        <begin position="310"/>
        <end position="320"/>
    </location>
</feature>
<reference evidence="3" key="1">
    <citation type="submission" date="2021-06" db="EMBL/GenBank/DDBJ databases">
        <title>New haloarchaea isolates fom saline soil.</title>
        <authorList>
            <person name="Duran-Viseras A."/>
            <person name="Sanchez-Porro C.S."/>
            <person name="Ventosa A."/>
        </authorList>
    </citation>
    <scope>NUCLEOTIDE SEQUENCE</scope>
    <source>
        <strain evidence="3">JCM 18369</strain>
    </source>
</reference>
<sequence>MRWTTAAIVALCLLLPVLSSTGAATANEPPLPDAGLDQSVERGATVHLDANGSRDPDGDVRRVEWTIRTPGGATRAPDCPTCVQTAFTPTELGRYNVTVAVTDDNGTTRSDTLYVTVTDPRGPTVSLSSPTALPVGAQRNLSATVTAGDASLRSLAWLVNGSMVRRAQLSGDNATATHPWTFNTTGPISVRAVVYDAAGHRGAANQTVRVVSSTGGGGGGVGSEPCPGGTINYYDSSNQNRGCTTGASMTIGDTVVDVDGKPGIWMYVDNELTQVVKPEEADSLSKNGLGETFTKETIDEESRSLLNQRQQRETDNRDSDSDSSPDFIFHEETDSNGKADVRNTPSNGVGGCETCDGGTDDTSGGNDSPVYGGWGP</sequence>
<dbReference type="Pfam" id="PF18911">
    <property type="entry name" value="PKD_4"/>
    <property type="match status" value="1"/>
</dbReference>
<dbReference type="EMBL" id="JAHQXE010000006">
    <property type="protein sequence ID" value="MBV0903650.1"/>
    <property type="molecule type" value="Genomic_DNA"/>
</dbReference>
<feature type="region of interest" description="Disordered" evidence="1">
    <location>
        <begin position="278"/>
        <end position="376"/>
    </location>
</feature>
<proteinExistence type="predicted"/>